<dbReference type="AlphaFoldDB" id="A0A655C761"/>
<dbReference type="InterPro" id="IPR050092">
    <property type="entry name" value="RNase_H"/>
</dbReference>
<proteinExistence type="inferred from homology"/>
<name>A0A655C761_SALET</name>
<organism evidence="14 17">
    <name type="scientific">Salmonella enterica subsp. enterica serovar Bovismorbificans</name>
    <dbReference type="NCBI Taxonomy" id="58097"/>
    <lineage>
        <taxon>Bacteria</taxon>
        <taxon>Pseudomonadati</taxon>
        <taxon>Pseudomonadota</taxon>
        <taxon>Gammaproteobacteria</taxon>
        <taxon>Enterobacterales</taxon>
        <taxon>Enterobacteriaceae</taxon>
        <taxon>Salmonella</taxon>
    </lineage>
</organism>
<evidence type="ECO:0000313" key="14">
    <source>
        <dbReference type="EMBL" id="CNT98688.1"/>
    </source>
</evidence>
<dbReference type="InterPro" id="IPR012337">
    <property type="entry name" value="RNaseH-like_sf"/>
</dbReference>
<sequence length="373" mass="42298">MLPLRLSFHRKRHGRLSARHRQIHFGKDLGIEQCAVQSTFAIIYLITRTQRIKAVTLAGEHFPRQRQAIGNFAESIGFRNIAFKQTKLIIHKADIERCVMDDQLRAADIIKKLIDHISKNRLIQQKLIGNTVYAKRLRIHQPIRLQVNMKIVAGQTTVYHLNRTDLNNLVTFIVRAYLVHTGGFGIEDNLSCNCSAHIGHLCQTCVLLSISITGSLPEMLKQVEIFTDGSCLGNPGPGGYGAILRYRGHEKTFSEGYTLTTNNRMELMAAIVALEALKEHCEVTLSTDSQYVRQGITQWIHNWKKRGWKTAEKKPVKNVDLWKRLDAALGQHQIKWVWVKGHAGHPENERCDELARAAAMNPTQEDSGYQAEA</sequence>
<comment type="cofactor">
    <cofactor evidence="12">
        <name>Mg(2+)</name>
        <dbReference type="ChEBI" id="CHEBI:18420"/>
    </cofactor>
    <text evidence="12">Binds 1 Mg(2+) ion per subunit. May bind a second metal ion at a regulatory site, or after substrate binding.</text>
</comment>
<keyword evidence="10 12" id="KW-0378">Hydrolase</keyword>
<dbReference type="PANTHER" id="PTHR10642">
    <property type="entry name" value="RIBONUCLEASE H1"/>
    <property type="match status" value="1"/>
</dbReference>
<dbReference type="EMBL" id="CQPD01000012">
    <property type="protein sequence ID" value="CNT98688.1"/>
    <property type="molecule type" value="Genomic_DNA"/>
</dbReference>
<evidence type="ECO:0000259" key="13">
    <source>
        <dbReference type="PROSITE" id="PS50879"/>
    </source>
</evidence>
<evidence type="ECO:0000256" key="7">
    <source>
        <dbReference type="ARBA" id="ARBA00022722"/>
    </source>
</evidence>
<evidence type="ECO:0000256" key="12">
    <source>
        <dbReference type="HAMAP-Rule" id="MF_00042"/>
    </source>
</evidence>
<feature type="binding site" evidence="12">
    <location>
        <position position="228"/>
    </location>
    <ligand>
        <name>Mg(2+)</name>
        <dbReference type="ChEBI" id="CHEBI:18420"/>
        <label>2</label>
    </ligand>
</feature>
<comment type="subcellular location">
    <subcellularLocation>
        <location evidence="3 12">Cytoplasm</location>
    </subcellularLocation>
</comment>
<evidence type="ECO:0000256" key="4">
    <source>
        <dbReference type="ARBA" id="ARBA00005300"/>
    </source>
</evidence>
<evidence type="ECO:0000313" key="15">
    <source>
        <dbReference type="EMBL" id="CNV25592.1"/>
    </source>
</evidence>
<dbReference type="GO" id="GO:0004523">
    <property type="term" value="F:RNA-DNA hybrid ribonuclease activity"/>
    <property type="evidence" value="ECO:0007669"/>
    <property type="project" value="UniProtKB-UniRule"/>
</dbReference>
<gene>
    <name evidence="12 14" type="primary">rnhA</name>
    <name evidence="15" type="ORF">ERS008198_04809</name>
    <name evidence="14" type="ORF">ERS008207_01536</name>
</gene>
<feature type="binding site" evidence="12">
    <location>
        <position position="288"/>
    </location>
    <ligand>
        <name>Mg(2+)</name>
        <dbReference type="ChEBI" id="CHEBI:18420"/>
        <label>1</label>
    </ligand>
</feature>
<dbReference type="Proteomes" id="UP000041314">
    <property type="component" value="Unassembled WGS sequence"/>
</dbReference>
<comment type="subunit">
    <text evidence="5 12">Monomer.</text>
</comment>
<dbReference type="FunFam" id="3.30.420.10:FF:000008">
    <property type="entry name" value="Ribonuclease H"/>
    <property type="match status" value="1"/>
</dbReference>
<dbReference type="InterPro" id="IPR022892">
    <property type="entry name" value="RNaseHI"/>
</dbReference>
<evidence type="ECO:0000313" key="16">
    <source>
        <dbReference type="Proteomes" id="UP000041314"/>
    </source>
</evidence>
<keyword evidence="9 12" id="KW-0255">Endonuclease</keyword>
<evidence type="ECO:0000256" key="6">
    <source>
        <dbReference type="ARBA" id="ARBA00022490"/>
    </source>
</evidence>
<evidence type="ECO:0000313" key="17">
    <source>
        <dbReference type="Proteomes" id="UP000042394"/>
    </source>
</evidence>
<comment type="catalytic activity">
    <reaction evidence="1 12">
        <text>Endonucleolytic cleavage to 5'-phosphomonoester.</text>
        <dbReference type="EC" id="3.1.26.4"/>
    </reaction>
</comment>
<keyword evidence="8 12" id="KW-0479">Metal-binding</keyword>
<comment type="function">
    <text evidence="2 12">Endonuclease that specifically degrades the RNA of RNA-DNA hybrids.</text>
</comment>
<feature type="binding site" evidence="12">
    <location>
        <position position="352"/>
    </location>
    <ligand>
        <name>Mg(2+)</name>
        <dbReference type="ChEBI" id="CHEBI:18420"/>
        <label>2</label>
    </ligand>
</feature>
<dbReference type="GO" id="GO:0000287">
    <property type="term" value="F:magnesium ion binding"/>
    <property type="evidence" value="ECO:0007669"/>
    <property type="project" value="UniProtKB-UniRule"/>
</dbReference>
<dbReference type="Gene3D" id="3.30.420.10">
    <property type="entry name" value="Ribonuclease H-like superfamily/Ribonuclease H"/>
    <property type="match status" value="1"/>
</dbReference>
<protein>
    <recommendedName>
        <fullName evidence="12">Ribonuclease H</fullName>
        <shortName evidence="12">RNase H</shortName>
        <ecNumber evidence="12">3.1.26.4</ecNumber>
    </recommendedName>
</protein>
<dbReference type="Proteomes" id="UP000042394">
    <property type="component" value="Unassembled WGS sequence"/>
</dbReference>
<dbReference type="NCBIfam" id="NF001236">
    <property type="entry name" value="PRK00203.1"/>
    <property type="match status" value="1"/>
</dbReference>
<feature type="domain" description="RNase H type-1" evidence="13">
    <location>
        <begin position="219"/>
        <end position="360"/>
    </location>
</feature>
<evidence type="ECO:0000256" key="10">
    <source>
        <dbReference type="ARBA" id="ARBA00022801"/>
    </source>
</evidence>
<keyword evidence="6 12" id="KW-0963">Cytoplasm</keyword>
<evidence type="ECO:0000256" key="8">
    <source>
        <dbReference type="ARBA" id="ARBA00022723"/>
    </source>
</evidence>
<feature type="binding site" evidence="12">
    <location>
        <position position="266"/>
    </location>
    <ligand>
        <name>Mg(2+)</name>
        <dbReference type="ChEBI" id="CHEBI:18420"/>
        <label>1</label>
    </ligand>
</feature>
<reference evidence="16 17" key="1">
    <citation type="submission" date="2015-03" db="EMBL/GenBank/DDBJ databases">
        <authorList>
            <consortium name="Pathogen Informatics"/>
        </authorList>
    </citation>
    <scope>NUCLEOTIDE SEQUENCE [LARGE SCALE GENOMIC DNA]</scope>
    <source>
        <strain evidence="15 16">A1104</strain>
        <strain evidence="14 17">D4891</strain>
    </source>
</reference>
<feature type="binding site" evidence="12">
    <location>
        <position position="228"/>
    </location>
    <ligand>
        <name>Mg(2+)</name>
        <dbReference type="ChEBI" id="CHEBI:18420"/>
        <label>1</label>
    </ligand>
</feature>
<comment type="similarity">
    <text evidence="4 12">Belongs to the RNase H family.</text>
</comment>
<dbReference type="SUPFAM" id="SSF53098">
    <property type="entry name" value="Ribonuclease H-like"/>
    <property type="match status" value="1"/>
</dbReference>
<dbReference type="EMBL" id="CQPA01000077">
    <property type="protein sequence ID" value="CNV25592.1"/>
    <property type="molecule type" value="Genomic_DNA"/>
</dbReference>
<dbReference type="GO" id="GO:0043137">
    <property type="term" value="P:DNA replication, removal of RNA primer"/>
    <property type="evidence" value="ECO:0007669"/>
    <property type="project" value="TreeGrafter"/>
</dbReference>
<evidence type="ECO:0000256" key="5">
    <source>
        <dbReference type="ARBA" id="ARBA00011245"/>
    </source>
</evidence>
<dbReference type="HAMAP" id="MF_00042">
    <property type="entry name" value="RNase_H"/>
    <property type="match status" value="1"/>
</dbReference>
<evidence type="ECO:0000256" key="11">
    <source>
        <dbReference type="ARBA" id="ARBA00022842"/>
    </source>
</evidence>
<dbReference type="AntiFam" id="ANF00137">
    <property type="entry name" value="Shadow ORF (opposite dnaQ)"/>
</dbReference>
<evidence type="ECO:0000256" key="3">
    <source>
        <dbReference type="ARBA" id="ARBA00004496"/>
    </source>
</evidence>
<keyword evidence="11 12" id="KW-0460">Magnesium</keyword>
<keyword evidence="7 12" id="KW-0540">Nuclease</keyword>
<dbReference type="Pfam" id="PF00075">
    <property type="entry name" value="RNase_H"/>
    <property type="match status" value="1"/>
</dbReference>
<dbReference type="GO" id="GO:0003676">
    <property type="term" value="F:nucleic acid binding"/>
    <property type="evidence" value="ECO:0007669"/>
    <property type="project" value="InterPro"/>
</dbReference>
<dbReference type="EC" id="3.1.26.4" evidence="12"/>
<accession>A0A655C761</accession>
<evidence type="ECO:0000256" key="9">
    <source>
        <dbReference type="ARBA" id="ARBA00022759"/>
    </source>
</evidence>
<evidence type="ECO:0000256" key="2">
    <source>
        <dbReference type="ARBA" id="ARBA00004065"/>
    </source>
</evidence>
<dbReference type="PANTHER" id="PTHR10642:SF26">
    <property type="entry name" value="RIBONUCLEASE H1"/>
    <property type="match status" value="1"/>
</dbReference>
<dbReference type="CDD" id="cd09278">
    <property type="entry name" value="RNase_HI_prokaryote_like"/>
    <property type="match status" value="1"/>
</dbReference>
<dbReference type="InterPro" id="IPR036397">
    <property type="entry name" value="RNaseH_sf"/>
</dbReference>
<evidence type="ECO:0000256" key="1">
    <source>
        <dbReference type="ARBA" id="ARBA00000077"/>
    </source>
</evidence>
<dbReference type="PROSITE" id="PS50879">
    <property type="entry name" value="RNASE_H_1"/>
    <property type="match status" value="1"/>
</dbReference>
<dbReference type="GO" id="GO:0005737">
    <property type="term" value="C:cytoplasm"/>
    <property type="evidence" value="ECO:0007669"/>
    <property type="project" value="UniProtKB-SubCell"/>
</dbReference>
<dbReference type="InterPro" id="IPR002156">
    <property type="entry name" value="RNaseH_domain"/>
</dbReference>